<organism evidence="2 3">
    <name type="scientific">Pseudonocardia humida</name>
    <dbReference type="NCBI Taxonomy" id="2800819"/>
    <lineage>
        <taxon>Bacteria</taxon>
        <taxon>Bacillati</taxon>
        <taxon>Actinomycetota</taxon>
        <taxon>Actinomycetes</taxon>
        <taxon>Pseudonocardiales</taxon>
        <taxon>Pseudonocardiaceae</taxon>
        <taxon>Pseudonocardia</taxon>
    </lineage>
</organism>
<keyword evidence="3" id="KW-1185">Reference proteome</keyword>
<dbReference type="EMBL" id="JAGSOV010000083">
    <property type="protein sequence ID" value="MCO1660426.1"/>
    <property type="molecule type" value="Genomic_DNA"/>
</dbReference>
<sequence length="324" mass="33897">MTVEGGPHEVRVRRTGGEPAGLDEVEDRLRAALAGPGAPRWLGQLVGGVPDLECDTLGAGSPGRLREAFHNSGRLLSILFAEQDRRLEPARSGRLVRMVVRTGRGGAFCLSVVPGQHVVGFAHDVGPDGVAAAGAAMIGLVDRLRADLGLRSQNPGGLAARRDAAHPAAAGDGPEGPAGADPPTTAGVTAGPLFDRAAALLDGAALQWVGHVRDEAVVFTADRFADRRLARHFRLMSAPARRRFYESFAAEVVPLTGRLDRLVRSPLGGPLDGLVLDLEQGALLVQRLGPREHLVGVTVDQERVAAAEEALAALTRSLRTGEGG</sequence>
<accession>A0ABT1ABX5</accession>
<comment type="caution">
    <text evidence="2">The sequence shown here is derived from an EMBL/GenBank/DDBJ whole genome shotgun (WGS) entry which is preliminary data.</text>
</comment>
<dbReference type="Proteomes" id="UP001165283">
    <property type="component" value="Unassembled WGS sequence"/>
</dbReference>
<feature type="compositionally biased region" description="Low complexity" evidence="1">
    <location>
        <begin position="166"/>
        <end position="188"/>
    </location>
</feature>
<name>A0ABT1ABX5_9PSEU</name>
<proteinExistence type="predicted"/>
<feature type="region of interest" description="Disordered" evidence="1">
    <location>
        <begin position="155"/>
        <end position="188"/>
    </location>
</feature>
<evidence type="ECO:0000313" key="3">
    <source>
        <dbReference type="Proteomes" id="UP001165283"/>
    </source>
</evidence>
<gene>
    <name evidence="2" type="ORF">KDL28_35745</name>
</gene>
<protein>
    <submittedName>
        <fullName evidence="2">Uncharacterized protein</fullName>
    </submittedName>
</protein>
<feature type="region of interest" description="Disordered" evidence="1">
    <location>
        <begin position="1"/>
        <end position="20"/>
    </location>
</feature>
<reference evidence="2" key="1">
    <citation type="submission" date="2021-04" db="EMBL/GenBank/DDBJ databases">
        <title>Pseudonocardia sp. nov., isolated from sandy soil of mangrove forest.</title>
        <authorList>
            <person name="Zan Z."/>
            <person name="Huang R."/>
            <person name="Liu W."/>
        </authorList>
    </citation>
    <scope>NUCLEOTIDE SEQUENCE</scope>
    <source>
        <strain evidence="2">S2-4</strain>
    </source>
</reference>
<evidence type="ECO:0000313" key="2">
    <source>
        <dbReference type="EMBL" id="MCO1660426.1"/>
    </source>
</evidence>
<evidence type="ECO:0000256" key="1">
    <source>
        <dbReference type="SAM" id="MobiDB-lite"/>
    </source>
</evidence>
<feature type="compositionally biased region" description="Basic and acidic residues" evidence="1">
    <location>
        <begin position="1"/>
        <end position="16"/>
    </location>
</feature>
<dbReference type="RefSeq" id="WP_252445930.1">
    <property type="nucleotide sequence ID" value="NZ_JAGSOV010000083.1"/>
</dbReference>